<protein>
    <recommendedName>
        <fullName evidence="2">Rhamnogalacturonan lyase domain-containing protein</fullName>
    </recommendedName>
</protein>
<dbReference type="RefSeq" id="WP_187248028.1">
    <property type="nucleotide sequence ID" value="NZ_BAAAOK010000017.1"/>
</dbReference>
<evidence type="ECO:0000256" key="1">
    <source>
        <dbReference type="SAM" id="MobiDB-lite"/>
    </source>
</evidence>
<dbReference type="InterPro" id="IPR008979">
    <property type="entry name" value="Galactose-bd-like_sf"/>
</dbReference>
<dbReference type="SUPFAM" id="SSF49785">
    <property type="entry name" value="Galactose-binding domain-like"/>
    <property type="match status" value="1"/>
</dbReference>
<feature type="domain" description="Rhamnogalacturonan lyase" evidence="2">
    <location>
        <begin position="147"/>
        <end position="307"/>
    </location>
</feature>
<comment type="caution">
    <text evidence="3">The sequence shown here is derived from an EMBL/GenBank/DDBJ whole genome shotgun (WGS) entry which is preliminary data.</text>
</comment>
<dbReference type="Pfam" id="PF14683">
    <property type="entry name" value="CBM-like"/>
    <property type="match status" value="1"/>
</dbReference>
<accession>A0ABR7M1S5</accession>
<evidence type="ECO:0000313" key="4">
    <source>
        <dbReference type="Proteomes" id="UP000805614"/>
    </source>
</evidence>
<dbReference type="Gene3D" id="2.60.40.10">
    <property type="entry name" value="Immunoglobulins"/>
    <property type="match status" value="1"/>
</dbReference>
<feature type="compositionally biased region" description="Low complexity" evidence="1">
    <location>
        <begin position="38"/>
        <end position="47"/>
    </location>
</feature>
<reference evidence="3 4" key="1">
    <citation type="submission" date="2020-06" db="EMBL/GenBank/DDBJ databases">
        <title>Actinomadura xiongansis sp. nov., isolated from soil of Baiyangdian.</title>
        <authorList>
            <person name="Zhang X."/>
        </authorList>
    </citation>
    <scope>NUCLEOTIDE SEQUENCE [LARGE SCALE GENOMIC DNA]</scope>
    <source>
        <strain evidence="3 4">HBUM206468</strain>
    </source>
</reference>
<name>A0ABR7M1S5_9ACTN</name>
<organism evidence="3 4">
    <name type="scientific">Actinomadura alba</name>
    <dbReference type="NCBI Taxonomy" id="406431"/>
    <lineage>
        <taxon>Bacteria</taxon>
        <taxon>Bacillati</taxon>
        <taxon>Actinomycetota</taxon>
        <taxon>Actinomycetes</taxon>
        <taxon>Streptosporangiales</taxon>
        <taxon>Thermomonosporaceae</taxon>
        <taxon>Actinomadura</taxon>
    </lineage>
</organism>
<keyword evidence="4" id="KW-1185">Reference proteome</keyword>
<dbReference type="EMBL" id="JABVEC010000053">
    <property type="protein sequence ID" value="MBC6470991.1"/>
    <property type="molecule type" value="Genomic_DNA"/>
</dbReference>
<evidence type="ECO:0000313" key="3">
    <source>
        <dbReference type="EMBL" id="MBC6470991.1"/>
    </source>
</evidence>
<dbReference type="Proteomes" id="UP000805614">
    <property type="component" value="Unassembled WGS sequence"/>
</dbReference>
<dbReference type="InterPro" id="IPR013783">
    <property type="entry name" value="Ig-like_fold"/>
</dbReference>
<gene>
    <name evidence="3" type="ORF">HKK74_36700</name>
</gene>
<dbReference type="PROSITE" id="PS51318">
    <property type="entry name" value="TAT"/>
    <property type="match status" value="1"/>
</dbReference>
<dbReference type="InterPro" id="IPR006311">
    <property type="entry name" value="TAT_signal"/>
</dbReference>
<dbReference type="InterPro" id="IPR029411">
    <property type="entry name" value="RG-lyase_III"/>
</dbReference>
<feature type="region of interest" description="Disordered" evidence="1">
    <location>
        <begin position="27"/>
        <end position="49"/>
    </location>
</feature>
<proteinExistence type="predicted"/>
<evidence type="ECO:0000259" key="2">
    <source>
        <dbReference type="Pfam" id="PF14683"/>
    </source>
</evidence>
<sequence length="312" mass="33018">MTEKRTVGRRAALGLATAAGVVGATARPAGAATGGRPRGPRPVSRPRATGELGRIRLTWEGEAYEPLVDHYAVYGSESAGFPISPQTLLTKTVFSTFAHNGMGGRSRRWHYRVVVVDAAGERSGPCPEFSASSTESVTVSGRPLATVGSFDHKSLELALAPAGYAQYPARFPSGVNVTSGSGAEAGWSYIHPGPMDSWAGRRSHRFTFRFRLDAVPAGAPWLAMWLVDTHASSPGAALFALNGTQVREVPLERGATRGSLEGDATLPGTVLKPSYVEFALPTSALVAGENVLTIDKNTGSWHVYDALGIFLR</sequence>